<accession>A0ABR3DPP0</accession>
<feature type="compositionally biased region" description="Basic and acidic residues" evidence="4">
    <location>
        <begin position="172"/>
        <end position="196"/>
    </location>
</feature>
<feature type="region of interest" description="Disordered" evidence="4">
    <location>
        <begin position="241"/>
        <end position="353"/>
    </location>
</feature>
<dbReference type="CDD" id="cd00024">
    <property type="entry name" value="CD_CSD"/>
    <property type="match status" value="1"/>
</dbReference>
<dbReference type="InterPro" id="IPR016197">
    <property type="entry name" value="Chromo-like_dom_sf"/>
</dbReference>
<dbReference type="PROSITE" id="PS00598">
    <property type="entry name" value="CHROMO_1"/>
    <property type="match status" value="1"/>
</dbReference>
<feature type="compositionally biased region" description="Basic and acidic residues" evidence="4">
    <location>
        <begin position="271"/>
        <end position="301"/>
    </location>
</feature>
<dbReference type="InterPro" id="IPR051219">
    <property type="entry name" value="Heterochromatin_chromo-domain"/>
</dbReference>
<dbReference type="Gene3D" id="2.40.50.40">
    <property type="match status" value="1"/>
</dbReference>
<dbReference type="InterPro" id="IPR017956">
    <property type="entry name" value="AT_hook_DNA-bd_motif"/>
</dbReference>
<feature type="compositionally biased region" description="Basic and acidic residues" evidence="4">
    <location>
        <begin position="242"/>
        <end position="261"/>
    </location>
</feature>
<comment type="subcellular location">
    <subcellularLocation>
        <location evidence="1">Nucleus</location>
    </subcellularLocation>
</comment>
<dbReference type="Pfam" id="PF00385">
    <property type="entry name" value="Chromo"/>
    <property type="match status" value="1"/>
</dbReference>
<dbReference type="InterPro" id="IPR000953">
    <property type="entry name" value="Chromo/chromo_shadow_dom"/>
</dbReference>
<evidence type="ECO:0000256" key="3">
    <source>
        <dbReference type="ARBA" id="ARBA00023242"/>
    </source>
</evidence>
<dbReference type="SMART" id="SM00298">
    <property type="entry name" value="CHROMO"/>
    <property type="match status" value="1"/>
</dbReference>
<evidence type="ECO:0000259" key="5">
    <source>
        <dbReference type="PROSITE" id="PS50013"/>
    </source>
</evidence>
<dbReference type="EMBL" id="JAVLET010000001">
    <property type="protein sequence ID" value="KAL0474631.1"/>
    <property type="molecule type" value="Genomic_DNA"/>
</dbReference>
<name>A0ABR3DPP0_NEUIN</name>
<feature type="compositionally biased region" description="Low complexity" evidence="4">
    <location>
        <begin position="143"/>
        <end position="154"/>
    </location>
</feature>
<dbReference type="InterPro" id="IPR023780">
    <property type="entry name" value="Chromo_domain"/>
</dbReference>
<comment type="subunit">
    <text evidence="2">Component of the NuA4 histone acetyltransferase complex.</text>
</comment>
<evidence type="ECO:0000256" key="1">
    <source>
        <dbReference type="ARBA" id="ARBA00004123"/>
    </source>
</evidence>
<keyword evidence="3" id="KW-0539">Nucleus</keyword>
<evidence type="ECO:0000313" key="6">
    <source>
        <dbReference type="EMBL" id="KAL0474631.1"/>
    </source>
</evidence>
<evidence type="ECO:0000313" key="7">
    <source>
        <dbReference type="Proteomes" id="UP001451303"/>
    </source>
</evidence>
<gene>
    <name evidence="6" type="ORF">QR685DRAFT_16364</name>
</gene>
<comment type="caution">
    <text evidence="6">The sequence shown here is derived from an EMBL/GenBank/DDBJ whole genome shotgun (WGS) entry which is preliminary data.</text>
</comment>
<dbReference type="InterPro" id="IPR023779">
    <property type="entry name" value="Chromodomain_CS"/>
</dbReference>
<proteinExistence type="predicted"/>
<protein>
    <recommendedName>
        <fullName evidence="5">Chromo domain-containing protein</fullName>
    </recommendedName>
</protein>
<dbReference type="PANTHER" id="PTHR22812">
    <property type="entry name" value="CHROMOBOX PROTEIN"/>
    <property type="match status" value="1"/>
</dbReference>
<evidence type="ECO:0000256" key="4">
    <source>
        <dbReference type="SAM" id="MobiDB-lite"/>
    </source>
</evidence>
<feature type="compositionally biased region" description="Low complexity" evidence="4">
    <location>
        <begin position="84"/>
        <end position="105"/>
    </location>
</feature>
<organism evidence="6 7">
    <name type="scientific">Neurospora intermedia</name>
    <dbReference type="NCBI Taxonomy" id="5142"/>
    <lineage>
        <taxon>Eukaryota</taxon>
        <taxon>Fungi</taxon>
        <taxon>Dikarya</taxon>
        <taxon>Ascomycota</taxon>
        <taxon>Pezizomycotina</taxon>
        <taxon>Sordariomycetes</taxon>
        <taxon>Sordariomycetidae</taxon>
        <taxon>Sordariales</taxon>
        <taxon>Sordariaceae</taxon>
        <taxon>Neurospora</taxon>
    </lineage>
</organism>
<dbReference type="PROSITE" id="PS50013">
    <property type="entry name" value="CHROMO_2"/>
    <property type="match status" value="1"/>
</dbReference>
<sequence>MPFLSDAELEDDDLVRIKSDLFDEYNEPRQISEDIAPSQPVPAGVTVVTMDDKLELSAPVASVEGETSKRAMPSRSLSATPAQSASKTPKSAKSTSSRTPKSSLKSTEKSSGRKRKAVEIEEPDSEREEEVKDVTPAKRGRKPAAAPSARLAAKAAKKKGPGRPASTNGTASKEKPKGKAGRPRKDAASDVVPKGEYEVEAIIDSMIDAETMEHVYYVKWKGYPDSDNTWEPKQNLQGATELLRKFNADQKAKKSEEASEKKAKKAKTSHKAQEADMADKTDKKTEKAPKAPKAKPAEKQQAKPRGRPGRPPKATKDAKSAKETKAPAKAAKKTKEVKAPRAGTRVSSRTKSA</sequence>
<dbReference type="Proteomes" id="UP001451303">
    <property type="component" value="Unassembled WGS sequence"/>
</dbReference>
<evidence type="ECO:0000256" key="2">
    <source>
        <dbReference type="ARBA" id="ARBA00011353"/>
    </source>
</evidence>
<feature type="domain" description="Chromo" evidence="5">
    <location>
        <begin position="197"/>
        <end position="258"/>
    </location>
</feature>
<feature type="compositionally biased region" description="Basic and acidic residues" evidence="4">
    <location>
        <begin position="314"/>
        <end position="326"/>
    </location>
</feature>
<reference evidence="6 7" key="1">
    <citation type="submission" date="2023-09" db="EMBL/GenBank/DDBJ databases">
        <title>Multi-omics analysis of a traditional fermented food reveals byproduct-associated fungal strains for waste-to-food upcycling.</title>
        <authorList>
            <consortium name="Lawrence Berkeley National Laboratory"/>
            <person name="Rekdal V.M."/>
            <person name="Villalobos-Escobedo J.M."/>
            <person name="Rodriguez-Valeron N."/>
            <person name="Garcia M.O."/>
            <person name="Vasquez D.P."/>
            <person name="Damayanti I."/>
            <person name="Sorensen P.M."/>
            <person name="Baidoo E.E."/>
            <person name="De Carvalho A.C."/>
            <person name="Riley R."/>
            <person name="Lipzen A."/>
            <person name="He G."/>
            <person name="Yan M."/>
            <person name="Haridas S."/>
            <person name="Daum C."/>
            <person name="Yoshinaga Y."/>
            <person name="Ng V."/>
            <person name="Grigoriev I.V."/>
            <person name="Munk R."/>
            <person name="Nuraida L."/>
            <person name="Wijaya C.H."/>
            <person name="Morales P.-C."/>
            <person name="Keasling J.D."/>
        </authorList>
    </citation>
    <scope>NUCLEOTIDE SEQUENCE [LARGE SCALE GENOMIC DNA]</scope>
    <source>
        <strain evidence="6 7">FGSC 2613</strain>
    </source>
</reference>
<keyword evidence="7" id="KW-1185">Reference proteome</keyword>
<dbReference type="PRINTS" id="PR00929">
    <property type="entry name" value="ATHOOK"/>
</dbReference>
<feature type="region of interest" description="Disordered" evidence="4">
    <location>
        <begin position="58"/>
        <end position="196"/>
    </location>
</feature>
<dbReference type="SUPFAM" id="SSF54160">
    <property type="entry name" value="Chromo domain-like"/>
    <property type="match status" value="1"/>
</dbReference>